<evidence type="ECO:0000313" key="10">
    <source>
        <dbReference type="Proteomes" id="UP001214250"/>
    </source>
</evidence>
<keyword evidence="4" id="KW-0963">Cytoplasm</keyword>
<dbReference type="InterPro" id="IPR019814">
    <property type="entry name" value="Translation_initiation_fac_3_N"/>
</dbReference>
<dbReference type="Gene3D" id="3.30.110.10">
    <property type="entry name" value="Translation initiation factor 3 (IF-3), C-terminal domain"/>
    <property type="match status" value="1"/>
</dbReference>
<comment type="function">
    <text evidence="4 6">IF-3 binds to the 30S ribosomal subunit and shifts the equilibrium between 70S ribosomes and their 50S and 30S subunits in favor of the free subunits, thus enhancing the availability of 30S subunits on which protein synthesis initiation begins.</text>
</comment>
<dbReference type="Pfam" id="PF00707">
    <property type="entry name" value="IF3_C"/>
    <property type="match status" value="1"/>
</dbReference>
<protein>
    <recommendedName>
        <fullName evidence="4 5">Translation initiation factor IF-3</fullName>
    </recommendedName>
</protein>
<feature type="domain" description="Translation initiation factor 3 N-terminal" evidence="8">
    <location>
        <begin position="15"/>
        <end position="77"/>
    </location>
</feature>
<dbReference type="PANTHER" id="PTHR10938:SF0">
    <property type="entry name" value="TRANSLATION INITIATION FACTOR IF-3, MITOCHONDRIAL"/>
    <property type="match status" value="1"/>
</dbReference>
<reference evidence="9 10" key="1">
    <citation type="submission" date="2023-02" db="EMBL/GenBank/DDBJ databases">
        <title>Genome sequence of Lentisphaera profundi SAORIC-696.</title>
        <authorList>
            <person name="Kim e."/>
            <person name="Cho J.-C."/>
            <person name="Choi A."/>
            <person name="Kang I."/>
        </authorList>
    </citation>
    <scope>NUCLEOTIDE SEQUENCE [LARGE SCALE GENOMIC DNA]</scope>
    <source>
        <strain evidence="9 10">SAORIC-696</strain>
    </source>
</reference>
<evidence type="ECO:0000256" key="3">
    <source>
        <dbReference type="ARBA" id="ARBA00022917"/>
    </source>
</evidence>
<dbReference type="PANTHER" id="PTHR10938">
    <property type="entry name" value="TRANSLATION INITIATION FACTOR IF-3"/>
    <property type="match status" value="1"/>
</dbReference>
<accession>A0ABY7VRD5</accession>
<keyword evidence="10" id="KW-1185">Reference proteome</keyword>
<dbReference type="InterPro" id="IPR019815">
    <property type="entry name" value="Translation_initiation_fac_3_C"/>
</dbReference>
<dbReference type="InterPro" id="IPR019813">
    <property type="entry name" value="Translation_initiation_fac3_CS"/>
</dbReference>
<dbReference type="GO" id="GO:0003743">
    <property type="term" value="F:translation initiation factor activity"/>
    <property type="evidence" value="ECO:0007669"/>
    <property type="project" value="UniProtKB-KW"/>
</dbReference>
<dbReference type="InterPro" id="IPR036788">
    <property type="entry name" value="T_IF-3_C_sf"/>
</dbReference>
<name>A0ABY7VRD5_9BACT</name>
<evidence type="ECO:0000313" key="9">
    <source>
        <dbReference type="EMBL" id="WDE96768.1"/>
    </source>
</evidence>
<comment type="subunit">
    <text evidence="4 6">Monomer.</text>
</comment>
<evidence type="ECO:0000256" key="6">
    <source>
        <dbReference type="RuleBase" id="RU000646"/>
    </source>
</evidence>
<dbReference type="HAMAP" id="MF_00080">
    <property type="entry name" value="IF_3"/>
    <property type="match status" value="1"/>
</dbReference>
<comment type="subcellular location">
    <subcellularLocation>
        <location evidence="4 6">Cytoplasm</location>
    </subcellularLocation>
</comment>
<dbReference type="NCBIfam" id="TIGR00168">
    <property type="entry name" value="infC"/>
    <property type="match status" value="1"/>
</dbReference>
<sequence length="174" mass="19684">MRLINSPSSDSLAGKEVRLLDSNGQEVAIVPFSVAMTNAHSEGLDLVELAPDAKPPVVRVMDYGKFIYEKKKQQKDARKKQMNNNQVKELKFHVNIHDHDFETKLKHASEFVGKGYKLKITLQFRAREMAHPELGDVLMKRIIESLGETVIIEAKPKLMGRNMSMQLSPNSKKA</sequence>
<proteinExistence type="inferred from homology"/>
<evidence type="ECO:0000259" key="8">
    <source>
        <dbReference type="Pfam" id="PF05198"/>
    </source>
</evidence>
<evidence type="ECO:0000256" key="2">
    <source>
        <dbReference type="ARBA" id="ARBA00022540"/>
    </source>
</evidence>
<dbReference type="PROSITE" id="PS00938">
    <property type="entry name" value="IF3"/>
    <property type="match status" value="1"/>
</dbReference>
<dbReference type="RefSeq" id="WP_274150833.1">
    <property type="nucleotide sequence ID" value="NZ_CP117811.1"/>
</dbReference>
<dbReference type="InterPro" id="IPR001288">
    <property type="entry name" value="Translation_initiation_fac_3"/>
</dbReference>
<evidence type="ECO:0000256" key="1">
    <source>
        <dbReference type="ARBA" id="ARBA00005439"/>
    </source>
</evidence>
<gene>
    <name evidence="4 9" type="primary">infC</name>
    <name evidence="9" type="ORF">PQO03_02185</name>
</gene>
<dbReference type="Gene3D" id="3.10.20.80">
    <property type="entry name" value="Translation initiation factor 3 (IF-3), N-terminal domain"/>
    <property type="match status" value="1"/>
</dbReference>
<keyword evidence="2 4" id="KW-0396">Initiation factor</keyword>
<dbReference type="Pfam" id="PF05198">
    <property type="entry name" value="IF3_N"/>
    <property type="match status" value="1"/>
</dbReference>
<dbReference type="SUPFAM" id="SSF55200">
    <property type="entry name" value="Translation initiation factor IF3, C-terminal domain"/>
    <property type="match status" value="1"/>
</dbReference>
<evidence type="ECO:0000256" key="4">
    <source>
        <dbReference type="HAMAP-Rule" id="MF_00080"/>
    </source>
</evidence>
<keyword evidence="3 4" id="KW-0648">Protein biosynthesis</keyword>
<feature type="domain" description="Translation initiation factor 3 C-terminal" evidence="7">
    <location>
        <begin position="86"/>
        <end position="170"/>
    </location>
</feature>
<comment type="similarity">
    <text evidence="1 4 6">Belongs to the IF-3 family.</text>
</comment>
<organism evidence="9 10">
    <name type="scientific">Lentisphaera profundi</name>
    <dbReference type="NCBI Taxonomy" id="1658616"/>
    <lineage>
        <taxon>Bacteria</taxon>
        <taxon>Pseudomonadati</taxon>
        <taxon>Lentisphaerota</taxon>
        <taxon>Lentisphaeria</taxon>
        <taxon>Lentisphaerales</taxon>
        <taxon>Lentisphaeraceae</taxon>
        <taxon>Lentisphaera</taxon>
    </lineage>
</organism>
<evidence type="ECO:0000259" key="7">
    <source>
        <dbReference type="Pfam" id="PF00707"/>
    </source>
</evidence>
<evidence type="ECO:0000256" key="5">
    <source>
        <dbReference type="NCBIfam" id="TIGR00168"/>
    </source>
</evidence>
<dbReference type="SUPFAM" id="SSF54364">
    <property type="entry name" value="Translation initiation factor IF3, N-terminal domain"/>
    <property type="match status" value="1"/>
</dbReference>
<dbReference type="Proteomes" id="UP001214250">
    <property type="component" value="Chromosome 1"/>
</dbReference>
<dbReference type="EMBL" id="CP117811">
    <property type="protein sequence ID" value="WDE96768.1"/>
    <property type="molecule type" value="Genomic_DNA"/>
</dbReference>
<dbReference type="InterPro" id="IPR036787">
    <property type="entry name" value="T_IF-3_N_sf"/>
</dbReference>